<dbReference type="EnsemblMetazoa" id="GPAI008035-RA">
    <property type="protein sequence ID" value="GPAI008035-PA"/>
    <property type="gene ID" value="GPAI008035"/>
</dbReference>
<dbReference type="Proteomes" id="UP000092445">
    <property type="component" value="Unassembled WGS sequence"/>
</dbReference>
<keyword evidence="7 10" id="KW-0539">Nucleus</keyword>
<evidence type="ECO:0000259" key="14">
    <source>
        <dbReference type="Pfam" id="PF17405"/>
    </source>
</evidence>
<comment type="similarity">
    <text evidence="3 10">Belongs to the NRAP family.</text>
</comment>
<dbReference type="Gene3D" id="1.10.1410.10">
    <property type="match status" value="2"/>
</dbReference>
<dbReference type="InterPro" id="IPR035368">
    <property type="entry name" value="Nrap_D3"/>
</dbReference>
<protein>
    <recommendedName>
        <fullName evidence="4 10">Nucleolar protein 6</fullName>
    </recommendedName>
</protein>
<evidence type="ECO:0000256" key="9">
    <source>
        <dbReference type="ARBA" id="ARBA00035020"/>
    </source>
</evidence>
<dbReference type="GO" id="GO:0006364">
    <property type="term" value="P:rRNA processing"/>
    <property type="evidence" value="ECO:0007669"/>
    <property type="project" value="TreeGrafter"/>
</dbReference>
<evidence type="ECO:0000259" key="16">
    <source>
        <dbReference type="Pfam" id="PF17407"/>
    </source>
</evidence>
<dbReference type="GO" id="GO:0034456">
    <property type="term" value="C:UTP-C complex"/>
    <property type="evidence" value="ECO:0007669"/>
    <property type="project" value="TreeGrafter"/>
</dbReference>
<dbReference type="AlphaFoldDB" id="A0A1A9Z9T9"/>
<evidence type="ECO:0000256" key="7">
    <source>
        <dbReference type="ARBA" id="ARBA00023242"/>
    </source>
</evidence>
<dbReference type="GO" id="GO:0003723">
    <property type="term" value="F:RNA binding"/>
    <property type="evidence" value="ECO:0007669"/>
    <property type="project" value="UniProtKB-KW"/>
</dbReference>
<evidence type="ECO:0000259" key="12">
    <source>
        <dbReference type="Pfam" id="PF17403"/>
    </source>
</evidence>
<keyword evidence="6 10" id="KW-0694">RNA-binding</keyword>
<dbReference type="InterPro" id="IPR035369">
    <property type="entry name" value="Nrap_D4"/>
</dbReference>
<dbReference type="InterPro" id="IPR035082">
    <property type="entry name" value="Nrap_D1"/>
</dbReference>
<proteinExistence type="inferred from homology"/>
<evidence type="ECO:0000256" key="8">
    <source>
        <dbReference type="ARBA" id="ARBA00035000"/>
    </source>
</evidence>
<dbReference type="Pfam" id="PF17404">
    <property type="entry name" value="Nrap_D3"/>
    <property type="match status" value="1"/>
</dbReference>
<keyword evidence="18" id="KW-1185">Reference proteome</keyword>
<comment type="subunit">
    <text evidence="9">Part of the small subunit (SSU) processome, composed of more than 70 proteins and the RNA chaperone small nucleolar RNA (snoRNA) U3.</text>
</comment>
<comment type="subcellular location">
    <subcellularLocation>
        <location evidence="1">Chromosome</location>
    </subcellularLocation>
    <subcellularLocation>
        <location evidence="2 10">Nucleus</location>
        <location evidence="2 10">Nucleolus</location>
    </subcellularLocation>
</comment>
<feature type="domain" description="Nrap protein" evidence="14">
    <location>
        <begin position="715"/>
        <end position="893"/>
    </location>
</feature>
<dbReference type="Pfam" id="PF17405">
    <property type="entry name" value="Nrap_D4"/>
    <property type="match status" value="1"/>
</dbReference>
<dbReference type="FunFam" id="1.10.1410.10:FF:000006">
    <property type="entry name" value="Nucleolar protein 6"/>
    <property type="match status" value="1"/>
</dbReference>
<name>A0A1A9Z9T9_GLOPL</name>
<evidence type="ECO:0000256" key="3">
    <source>
        <dbReference type="ARBA" id="ARBA00006674"/>
    </source>
</evidence>
<dbReference type="InterPro" id="IPR035370">
    <property type="entry name" value="Nrap_D5"/>
</dbReference>
<evidence type="ECO:0000259" key="13">
    <source>
        <dbReference type="Pfam" id="PF17404"/>
    </source>
</evidence>
<dbReference type="FunFam" id="1.10.1410.10:FF:000005">
    <property type="entry name" value="Nucleolar protein 6"/>
    <property type="match status" value="1"/>
</dbReference>
<reference evidence="17" key="2">
    <citation type="submission" date="2020-05" db="UniProtKB">
        <authorList>
            <consortium name="EnsemblMetazoa"/>
        </authorList>
    </citation>
    <scope>IDENTIFICATION</scope>
    <source>
        <strain evidence="17">IAEA</strain>
    </source>
</reference>
<evidence type="ECO:0000256" key="6">
    <source>
        <dbReference type="ARBA" id="ARBA00022884"/>
    </source>
</evidence>
<dbReference type="InterPro" id="IPR035371">
    <property type="entry name" value="Nrap_D6"/>
</dbReference>
<organism evidence="17 18">
    <name type="scientific">Glossina pallidipes</name>
    <name type="common">Tsetse fly</name>
    <dbReference type="NCBI Taxonomy" id="7398"/>
    <lineage>
        <taxon>Eukaryota</taxon>
        <taxon>Metazoa</taxon>
        <taxon>Ecdysozoa</taxon>
        <taxon>Arthropoda</taxon>
        <taxon>Hexapoda</taxon>
        <taxon>Insecta</taxon>
        <taxon>Pterygota</taxon>
        <taxon>Neoptera</taxon>
        <taxon>Endopterygota</taxon>
        <taxon>Diptera</taxon>
        <taxon>Brachycera</taxon>
        <taxon>Muscomorpha</taxon>
        <taxon>Hippoboscoidea</taxon>
        <taxon>Glossinidae</taxon>
        <taxon>Glossina</taxon>
    </lineage>
</organism>
<sequence>MAKNKTQIQNELKSHKTSSQQIYHKKIKKFTKKAPQDEFCDLLVENVNNEDGFYSIHNNEKKEEKKTVKRKMDKTFKAPIIANKKCKPNDEGLTNNKLKPPVLEEINDLKDTCNLFHSNLFRFQVQEMLAELKIKNKYLEYVNTFLEKFKVFLKNLPTSSDGKESVDSMSWLKQSTLKVPLDLTLLKVTKQKSFKFQYIQPNKDPFLIGAAAIHNLLGPQIQADICVVIPPQCFQKDDWLNMVYDQKRAYYLTYIAQHILKSNEFEDIGEENLKFNYYNNNPLKPVLEIRPASKLSSKLSIRLLVVGDEMSFKLNRFVPWNNNIRLSLFDEEANDDSVPFATPNYNANLLFDITMEQNQKLLREVYENRKNLQEGLTLLKVWLRQRQLDKGINGFNAHLLTMFIVYLFKQRKLHMNMSSYQVARNVWNQLAFSSWHESNKGPTLCPSININANQPTLEQMHAYYPVVFIDVTGYHNLCFNVTLDIYELVRFEAKMAVQMLNDVKLNSFQLLFMNKFPLYSQCDHILKINKTDAVEQILDMHVGPADKCNFAGHTYLQLLKVVTRLLSKGLGKRVQFLIPLQQDVPSWSLVEHPATGYEYLHLGLILNGEQSLEILDKGPESIDEEASEFRKFWGDKAQLRRFQDGTITEAVVWALAKDDLSKKRLVARSVVLHLLHHHLQLEAKDVEYVAGEYDVVFKINKAYKMDIIVEKYGIHPDADAEALSLRVIREFDNLARKLINLKELPLEIVSIAGVSPVLRYCDPQPVLPTARNIRQQFHATQIQQGIIQLGLSGKWPSELTALRAIKTAFYLQIGKLLQEQHQLPTKVTYGGIMVLHQGYCFNFEIAHPKEVGLLKREKTEKGVTKYVDCTASIALEKRHYILPKVAGALKALYQKHNSFGPAVMISKRWLYSQLVDECLWPDECTELLIASQYQKKANSLITNAPQMGFIRFLQLLSTTKWKTEMILINFNDNMEGKMTLVRIDCIYTSEISDLEQRFNTERDHFPPLCIVTSYDQPHYGNIWSSAEQPNPFVLARVTLLARQCLDYLESSLISPTRFIKPSKLFMPCSEGYHLIIQIKPDNVTNTLAHEFGSAFVEYSKPNWRLPLAGTNFLKTAVEQLREAYSDYAAFFYNPCGGKEIAVIWKPGIFESKEFKVTDVQACSLTTDGKRIKLNKDVLIEDFKFILKDFYLRIGSVESVREASCISFTKPTTKRYFNAIKQQKVISTKTFDKTKV</sequence>
<dbReference type="STRING" id="7398.A0A1A9Z9T9"/>
<evidence type="ECO:0000256" key="5">
    <source>
        <dbReference type="ARBA" id="ARBA00022454"/>
    </source>
</evidence>
<dbReference type="Gene3D" id="3.30.70.3030">
    <property type="match status" value="1"/>
</dbReference>
<evidence type="ECO:0000259" key="15">
    <source>
        <dbReference type="Pfam" id="PF17406"/>
    </source>
</evidence>
<dbReference type="GO" id="GO:0032545">
    <property type="term" value="C:CURI complex"/>
    <property type="evidence" value="ECO:0007669"/>
    <property type="project" value="TreeGrafter"/>
</dbReference>
<evidence type="ECO:0000256" key="4">
    <source>
        <dbReference type="ARBA" id="ARBA00016437"/>
    </source>
</evidence>
<dbReference type="InterPro" id="IPR035367">
    <property type="entry name" value="Nrap_D2"/>
</dbReference>
<evidence type="ECO:0000259" key="11">
    <source>
        <dbReference type="Pfam" id="PF03813"/>
    </source>
</evidence>
<dbReference type="Pfam" id="PF17403">
    <property type="entry name" value="Nrap_D2"/>
    <property type="match status" value="1"/>
</dbReference>
<dbReference type="Pfam" id="PF17406">
    <property type="entry name" value="Nrap_D5"/>
    <property type="match status" value="1"/>
</dbReference>
<dbReference type="VEuPathDB" id="VectorBase:GPAI008035"/>
<comment type="function">
    <text evidence="8">Part of the small subunit (SSU) processome, first precursor of the small eukaryotic ribosomal subunit. During the assembly of the SSU processome in the nucleolus, many ribosome biogenesis factors, an RNA chaperone and ribosomal proteins associate with the nascent pre-rRNA and work in concert to generate RNA folding, modifications, rearrangements and cleavage as well as targeted degradation of pre-ribosomal RNA by the RNA exosome.</text>
</comment>
<evidence type="ECO:0000256" key="10">
    <source>
        <dbReference type="RuleBase" id="RU364032"/>
    </source>
</evidence>
<dbReference type="GO" id="GO:0005694">
    <property type="term" value="C:chromosome"/>
    <property type="evidence" value="ECO:0007669"/>
    <property type="project" value="UniProtKB-SubCell"/>
</dbReference>
<feature type="domain" description="Nrap protein" evidence="13">
    <location>
        <begin position="520"/>
        <end position="680"/>
    </location>
</feature>
<evidence type="ECO:0000256" key="1">
    <source>
        <dbReference type="ARBA" id="ARBA00004286"/>
    </source>
</evidence>
<feature type="domain" description="Nrap protein" evidence="16">
    <location>
        <begin position="1070"/>
        <end position="1193"/>
    </location>
</feature>
<dbReference type="Pfam" id="PF17407">
    <property type="entry name" value="Nrap_D6"/>
    <property type="match status" value="1"/>
</dbReference>
<accession>A0A1A9Z9T9</accession>
<dbReference type="PANTHER" id="PTHR17972">
    <property type="entry name" value="NUCLEOLAR RNA-ASSOCIATED PROTEIN"/>
    <property type="match status" value="1"/>
</dbReference>
<dbReference type="GO" id="GO:0032040">
    <property type="term" value="C:small-subunit processome"/>
    <property type="evidence" value="ECO:0007669"/>
    <property type="project" value="TreeGrafter"/>
</dbReference>
<evidence type="ECO:0000313" key="17">
    <source>
        <dbReference type="EnsemblMetazoa" id="GPAI008035-PA"/>
    </source>
</evidence>
<evidence type="ECO:0000256" key="2">
    <source>
        <dbReference type="ARBA" id="ARBA00004604"/>
    </source>
</evidence>
<evidence type="ECO:0000313" key="18">
    <source>
        <dbReference type="Proteomes" id="UP000092445"/>
    </source>
</evidence>
<keyword evidence="5" id="KW-0158">Chromosome</keyword>
<dbReference type="Pfam" id="PF03813">
    <property type="entry name" value="Nrap"/>
    <property type="match status" value="1"/>
</dbReference>
<dbReference type="PANTHER" id="PTHR17972:SF0">
    <property type="entry name" value="NUCLEOLAR PROTEIN 6"/>
    <property type="match status" value="1"/>
</dbReference>
<feature type="domain" description="Nrap protein" evidence="12">
    <location>
        <begin position="372"/>
        <end position="515"/>
    </location>
</feature>
<reference evidence="18" key="1">
    <citation type="submission" date="2014-03" db="EMBL/GenBank/DDBJ databases">
        <authorList>
            <person name="Aksoy S."/>
            <person name="Warren W."/>
            <person name="Wilson R.K."/>
        </authorList>
    </citation>
    <scope>NUCLEOTIDE SEQUENCE [LARGE SCALE GENOMIC DNA]</scope>
    <source>
        <strain evidence="18">IAEA</strain>
    </source>
</reference>
<feature type="domain" description="Nrap protein" evidence="11">
    <location>
        <begin position="224"/>
        <end position="365"/>
    </location>
</feature>
<dbReference type="InterPro" id="IPR005554">
    <property type="entry name" value="NOL6/Upt22"/>
</dbReference>
<feature type="domain" description="Nrap protein" evidence="15">
    <location>
        <begin position="896"/>
        <end position="1067"/>
    </location>
</feature>
<dbReference type="GO" id="GO:0006409">
    <property type="term" value="P:tRNA export from nucleus"/>
    <property type="evidence" value="ECO:0007669"/>
    <property type="project" value="TreeGrafter"/>
</dbReference>